<dbReference type="AlphaFoldDB" id="A0A6A5BUX2"/>
<organism evidence="3 4">
    <name type="scientific">Naegleria fowleri</name>
    <name type="common">Brain eating amoeba</name>
    <dbReference type="NCBI Taxonomy" id="5763"/>
    <lineage>
        <taxon>Eukaryota</taxon>
        <taxon>Discoba</taxon>
        <taxon>Heterolobosea</taxon>
        <taxon>Tetramitia</taxon>
        <taxon>Eutetramitia</taxon>
        <taxon>Vahlkampfiidae</taxon>
        <taxon>Naegleria</taxon>
    </lineage>
</organism>
<dbReference type="InterPro" id="IPR029044">
    <property type="entry name" value="Nucleotide-diphossugar_trans"/>
</dbReference>
<dbReference type="SUPFAM" id="SSF53448">
    <property type="entry name" value="Nucleotide-diphospho-sugar transferases"/>
    <property type="match status" value="1"/>
</dbReference>
<evidence type="ECO:0000256" key="1">
    <source>
        <dbReference type="ARBA" id="ARBA00022679"/>
    </source>
</evidence>
<keyword evidence="2" id="KW-0472">Membrane</keyword>
<evidence type="ECO:0000313" key="3">
    <source>
        <dbReference type="EMBL" id="KAF0976719.1"/>
    </source>
</evidence>
<dbReference type="InterPro" id="IPR007577">
    <property type="entry name" value="GlycoTrfase_DXD_sugar-bd_CS"/>
</dbReference>
<feature type="transmembrane region" description="Helical" evidence="2">
    <location>
        <begin position="12"/>
        <end position="30"/>
    </location>
</feature>
<comment type="caution">
    <text evidence="3">The sequence shown here is derived from an EMBL/GenBank/DDBJ whole genome shotgun (WGS) entry which is preliminary data.</text>
</comment>
<dbReference type="Proteomes" id="UP000444721">
    <property type="component" value="Unassembled WGS sequence"/>
</dbReference>
<dbReference type="RefSeq" id="XP_044561432.1">
    <property type="nucleotide sequence ID" value="XM_044707383.1"/>
</dbReference>
<keyword evidence="1" id="KW-0808">Transferase</keyword>
<dbReference type="EMBL" id="VFQX01000036">
    <property type="protein sequence ID" value="KAF0976719.1"/>
    <property type="molecule type" value="Genomic_DNA"/>
</dbReference>
<dbReference type="GO" id="GO:0016020">
    <property type="term" value="C:membrane"/>
    <property type="evidence" value="ECO:0007669"/>
    <property type="project" value="GOC"/>
</dbReference>
<dbReference type="VEuPathDB" id="AmoebaDB:NfTy_069680"/>
<proteinExistence type="predicted"/>
<keyword evidence="2" id="KW-0812">Transmembrane</keyword>
<sequence>MVVAVPYRNYGHFIIGLLVFVSGMCLLAWMRRKPAMKNPYEKDFIGKHKCSFRPATSIRYDPADDLSNRIPQTIIQTYKPSSIEKLPESMKKAMNSFKILNPNYTHKYFGDDAALNILIEHFGNDSDEVFAFRNLIPGAFKIDFWRYAMLWLFGGFYADADMLLMEPFEKWISPNASFVIPLEKIGFGFHNGFIGSVPQHPIMRIAMDMVIYNVKHKFYPGVPTVLKGQFRVLAVSGPVLLGKAINRYLNEPDEVVHNLPLMKEKRIQVIGFCATSSKEEDIYYTDQASSSTTGSCQGNIVARVKYPEFMQENEEVTKSKHYDLLFQAKKVFA</sequence>
<dbReference type="VEuPathDB" id="AmoebaDB:NF0116590"/>
<dbReference type="VEuPathDB" id="AmoebaDB:FDP41_004014"/>
<dbReference type="OrthoDB" id="409543at2759"/>
<keyword evidence="2" id="KW-1133">Transmembrane helix</keyword>
<dbReference type="PANTHER" id="PTHR32385:SF15">
    <property type="entry name" value="INOSITOL PHOSPHOCERAMIDE MANNOSYLTRANSFERASE 1"/>
    <property type="match status" value="1"/>
</dbReference>
<keyword evidence="4" id="KW-1185">Reference proteome</keyword>
<gene>
    <name evidence="3" type="ORF">FDP41_004014</name>
</gene>
<evidence type="ECO:0008006" key="5">
    <source>
        <dbReference type="Google" id="ProtNLM"/>
    </source>
</evidence>
<dbReference type="PANTHER" id="PTHR32385">
    <property type="entry name" value="MANNOSYL PHOSPHORYLINOSITOL CERAMIDE SYNTHASE"/>
    <property type="match status" value="1"/>
</dbReference>
<dbReference type="GO" id="GO:0051999">
    <property type="term" value="P:mannosyl-inositol phosphorylceramide biosynthetic process"/>
    <property type="evidence" value="ECO:0007669"/>
    <property type="project" value="TreeGrafter"/>
</dbReference>
<dbReference type="GO" id="GO:0000030">
    <property type="term" value="F:mannosyltransferase activity"/>
    <property type="evidence" value="ECO:0007669"/>
    <property type="project" value="TreeGrafter"/>
</dbReference>
<evidence type="ECO:0000256" key="2">
    <source>
        <dbReference type="SAM" id="Phobius"/>
    </source>
</evidence>
<dbReference type="InterPro" id="IPR051706">
    <property type="entry name" value="Glycosyltransferase_domain"/>
</dbReference>
<evidence type="ECO:0000313" key="4">
    <source>
        <dbReference type="Proteomes" id="UP000444721"/>
    </source>
</evidence>
<dbReference type="Gene3D" id="3.90.550.20">
    <property type="match status" value="1"/>
</dbReference>
<protein>
    <recommendedName>
        <fullName evidence="5">Alpha 1,4-glycosyltransferase domain-containing protein</fullName>
    </recommendedName>
</protein>
<dbReference type="GeneID" id="68111232"/>
<name>A0A6A5BUX2_NAEFO</name>
<reference evidence="3 4" key="1">
    <citation type="journal article" date="2019" name="Sci. Rep.">
        <title>Nanopore sequencing improves the draft genome of the human pathogenic amoeba Naegleria fowleri.</title>
        <authorList>
            <person name="Liechti N."/>
            <person name="Schurch N."/>
            <person name="Bruggmann R."/>
            <person name="Wittwer M."/>
        </authorList>
    </citation>
    <scope>NUCLEOTIDE SEQUENCE [LARGE SCALE GENOMIC DNA]</scope>
    <source>
        <strain evidence="3 4">ATCC 30894</strain>
    </source>
</reference>
<accession>A0A6A5BUX2</accession>
<dbReference type="Pfam" id="PF04488">
    <property type="entry name" value="Gly_transf_sug"/>
    <property type="match status" value="1"/>
</dbReference>